<dbReference type="EMBL" id="UZAK01032342">
    <property type="protein sequence ID" value="VDP26202.1"/>
    <property type="molecule type" value="Genomic_DNA"/>
</dbReference>
<evidence type="ECO:0000256" key="1">
    <source>
        <dbReference type="SAM" id="MobiDB-lite"/>
    </source>
</evidence>
<dbReference type="InterPro" id="IPR011993">
    <property type="entry name" value="PH-like_dom_sf"/>
</dbReference>
<dbReference type="SMART" id="SM01026">
    <property type="entry name" value="Beach"/>
    <property type="match status" value="1"/>
</dbReference>
<feature type="domain" description="BEACH-type PH" evidence="3">
    <location>
        <begin position="559"/>
        <end position="701"/>
    </location>
</feature>
<sequence>MKQPSYTGWNNRSSRSYHARQSVEEHDAAFPQEGVGLEKVDPKNAHLALSHGYQSPAIAFLVYRLDKVIEIWSRYEESMINVDDIHKMEKLSEIPSDHSVNIPPNQDERNVNRSIPSGTNPNSDHLSSRIITNSQSHNLLLYLTPIIFKLFKDYSVLLEMEKWTPNLPKMTSDFLEKFKVYRTIPHGEWQSFLEYRLQPVAEFYTIQYIISTATNQSIYRAKANDDIEQSRYKHKHYLDNISFNLHSYLLHNISEISNESLIIPSTSEKSTDHSVTMTTKHITSIDNNQYDIPQSLLIINKQNYYPTEIEKYNQQMNYWHALSYRLMYTSLNAPWFISYAKVEHWRLSALETISRIRPKLEPNVTFNSHINASAKRDGLSLIKFIQSRIRPHSVDNDYTLSTTSICHSLSTLKASSSETSLDISQNDEIECNTDVIMRQIMKHPQLLNQTSIEENDDRHGSTSNNDDDDVIHMENEVFDLSNDRRGTLIPDESIKTPIILSNSSNTSIKDPVNDDNQLNQLKLRNNSNNESFISSISSHQSTPLNSLNSSMIHYIPQIQKGKGILFSVNAQLILAIKVIQGILTLTQNRLIFDTSIHNVIHDNNSNLSTDDNNTTYDTTELSIPFGYKIINEKLDVNNTKLNHSRQIFYIRYNWSLDKLRELHLRRYNLRRSAIEIFFENNSNYFFNFETKIRNKFYSIIMSLRLPRLVYSQSRNPGETLKLSGLTERWVNREISNFEYLMRLNTIAGRTFNDLGQYPVFPWILADYTSSELDLNSQHTFRDLSRPIGLANPKFIQEVREKYNSFEDPSGVMQKFHHGTHYSSAAGVLHYLVRLEPFTTYHVNLHGNKFDVADRQFYSIPKAWRFILDNPNDNKELIPEFFFLPEFLRNSNIVFAKYLGHYQQKPKLRENKPDSSRGRNQEEVLEVDRTHIEESTNLCHKARPRHLESSRPNDDKEAKDEHITPRNGDRYEKNEQQLNRTRKEGPGQSELVGECWLVAYAPLGVTGVNFDLGFRQHNQNRIHDVELPNWASTPEEFIRKHRGALESDYVSSHLHLWIDLIFGYKQRGPDAVNALNVFNFVTYEGAVDLDKISNSCEREALEKTIKLKENTITQLNSIYLTVIPAFCCPSKQESTIMNTFNKDLSYTDIYRSTNLLKTRLFSTGNSSMLSAVAAAAAAGLMTTTMAATTTTPPPPPPPPTTISENQLPKSNWERLASAVFTINSRGIIDRYFWIPTDQQSIEYKNNNIEPLEQYGLFYDSCRSSQYGSVGPFDSSWIHFIENTNNFKLDEIFSLNLSNTEQSSSLNTIGSQLFALTYDDKWLFIGGRWDGRLTIYNMYQSKIHALLTSPHIDTISCVSMDSAYNLIDRQPFTYHGDFNKINKFLIDQYKNSIRTHYYIITGSRDGTCAIWDFDILNEEDNDDRDRDYDYDHNDDRNEEEDLIEFRYDHSPFINDSLLSSLNQRKLLNSNVFFGSQDDLSMNSDPKTIHDEQDQKEHPSCYRSFDETGSPSSSSSSSSRLLFNTIYLPKMDYHLQYKNAGLPFYPFHSYKSKKSKRLAKIIKIFYGNLYGNPVTCVALNIALDTGVMATNANHDLYLFSVKLSNWSRVLKLNTIELNMINELHYPFEIYPNTEKIFLHRNRYTTVNHLLISPRLGLIYIQWNVIIKTNQSNINKEEIGPKLSLFNSIGEKLLEISPFIYTTEYNHISSNELNQIIVTQILLTSTPIQSKCTFHNEDDNNNNNHHNTAEYLDDHFNHCISQHILMSFNTGHLMIFMAETLVPIYCIKLNEGINNLSLLCNLSSNQYLIEGIHLMLSLMNNQLVIFQTIRKKIERKQLATRQV</sequence>
<dbReference type="Gene3D" id="2.30.29.30">
    <property type="entry name" value="Pleckstrin-homology domain (PH domain)/Phosphotyrosine-binding domain (PTB)"/>
    <property type="match status" value="1"/>
</dbReference>
<reference evidence="4 5" key="2">
    <citation type="submission" date="2018-11" db="EMBL/GenBank/DDBJ databases">
        <authorList>
            <consortium name="Pathogen Informatics"/>
        </authorList>
    </citation>
    <scope>NUCLEOTIDE SEQUENCE [LARGE SCALE GENOMIC DNA]</scope>
    <source>
        <strain evidence="4">Dakar</strain>
        <strain evidence="5">Dakar, Senegal</strain>
    </source>
</reference>
<dbReference type="Gene3D" id="1.10.1540.10">
    <property type="entry name" value="BEACH domain"/>
    <property type="match status" value="2"/>
</dbReference>
<feature type="compositionally biased region" description="Polar residues" evidence="1">
    <location>
        <begin position="1"/>
        <end position="16"/>
    </location>
</feature>
<dbReference type="PANTHER" id="PTHR13743:SF112">
    <property type="entry name" value="BEACH DOMAIN-CONTAINING PROTEIN"/>
    <property type="match status" value="1"/>
</dbReference>
<dbReference type="InterPro" id="IPR015943">
    <property type="entry name" value="WD40/YVTN_repeat-like_dom_sf"/>
</dbReference>
<dbReference type="InterPro" id="IPR050865">
    <property type="entry name" value="BEACH_Domain"/>
</dbReference>
<feature type="region of interest" description="Disordered" evidence="1">
    <location>
        <begin position="1"/>
        <end position="24"/>
    </location>
</feature>
<feature type="domain" description="BEACH" evidence="2">
    <location>
        <begin position="714"/>
        <end position="1125"/>
    </location>
</feature>
<dbReference type="Pfam" id="PF14844">
    <property type="entry name" value="PH_BEACH"/>
    <property type="match status" value="1"/>
</dbReference>
<organism evidence="6">
    <name type="scientific">Schistosoma curassoni</name>
    <dbReference type="NCBI Taxonomy" id="6186"/>
    <lineage>
        <taxon>Eukaryota</taxon>
        <taxon>Metazoa</taxon>
        <taxon>Spiralia</taxon>
        <taxon>Lophotrochozoa</taxon>
        <taxon>Platyhelminthes</taxon>
        <taxon>Trematoda</taxon>
        <taxon>Digenea</taxon>
        <taxon>Strigeidida</taxon>
        <taxon>Schistosomatoidea</taxon>
        <taxon>Schistosomatidae</taxon>
        <taxon>Schistosoma</taxon>
    </lineage>
</organism>
<evidence type="ECO:0000313" key="6">
    <source>
        <dbReference type="WBParaSite" id="SCUD_0000743001-mRNA-1"/>
    </source>
</evidence>
<proteinExistence type="predicted"/>
<feature type="compositionally biased region" description="Basic and acidic residues" evidence="1">
    <location>
        <begin position="906"/>
        <end position="933"/>
    </location>
</feature>
<dbReference type="GO" id="GO:0019901">
    <property type="term" value="F:protein kinase binding"/>
    <property type="evidence" value="ECO:0007669"/>
    <property type="project" value="TreeGrafter"/>
</dbReference>
<dbReference type="InterPro" id="IPR023362">
    <property type="entry name" value="PH-BEACH_dom"/>
</dbReference>
<dbReference type="CDD" id="cd01201">
    <property type="entry name" value="PH_BEACH"/>
    <property type="match status" value="1"/>
</dbReference>
<feature type="region of interest" description="Disordered" evidence="1">
    <location>
        <begin position="1481"/>
        <end position="1515"/>
    </location>
</feature>
<evidence type="ECO:0000313" key="4">
    <source>
        <dbReference type="EMBL" id="VDP26202.1"/>
    </source>
</evidence>
<dbReference type="SUPFAM" id="SSF50978">
    <property type="entry name" value="WD40 repeat-like"/>
    <property type="match status" value="1"/>
</dbReference>
<dbReference type="STRING" id="6186.A0A183JXI3"/>
<feature type="region of interest" description="Disordered" evidence="1">
    <location>
        <begin position="450"/>
        <end position="469"/>
    </location>
</feature>
<dbReference type="GO" id="GO:0008104">
    <property type="term" value="P:intracellular protein localization"/>
    <property type="evidence" value="ECO:0007669"/>
    <property type="project" value="TreeGrafter"/>
</dbReference>
<dbReference type="InterPro" id="IPR036322">
    <property type="entry name" value="WD40_repeat_dom_sf"/>
</dbReference>
<dbReference type="Proteomes" id="UP000279833">
    <property type="component" value="Unassembled WGS sequence"/>
</dbReference>
<dbReference type="Pfam" id="PF02138">
    <property type="entry name" value="Beach"/>
    <property type="match status" value="2"/>
</dbReference>
<dbReference type="GO" id="GO:0005829">
    <property type="term" value="C:cytosol"/>
    <property type="evidence" value="ECO:0007669"/>
    <property type="project" value="TreeGrafter"/>
</dbReference>
<dbReference type="PROSITE" id="PS51783">
    <property type="entry name" value="PH_BEACH"/>
    <property type="match status" value="1"/>
</dbReference>
<feature type="compositionally biased region" description="Pro residues" evidence="1">
    <location>
        <begin position="1190"/>
        <end position="1199"/>
    </location>
</feature>
<feature type="compositionally biased region" description="Basic and acidic residues" evidence="1">
    <location>
        <begin position="944"/>
        <end position="984"/>
    </location>
</feature>
<feature type="region of interest" description="Disordered" evidence="1">
    <location>
        <begin position="1186"/>
        <end position="1205"/>
    </location>
</feature>
<dbReference type="PROSITE" id="PS50197">
    <property type="entry name" value="BEACH"/>
    <property type="match status" value="1"/>
</dbReference>
<evidence type="ECO:0000259" key="3">
    <source>
        <dbReference type="PROSITE" id="PS51783"/>
    </source>
</evidence>
<dbReference type="InterPro" id="IPR000409">
    <property type="entry name" value="BEACH_dom"/>
</dbReference>
<accession>A0A183JXI3</accession>
<reference evidence="6" key="1">
    <citation type="submission" date="2016-06" db="UniProtKB">
        <authorList>
            <consortium name="WormBaseParasite"/>
        </authorList>
    </citation>
    <scope>IDENTIFICATION</scope>
</reference>
<dbReference type="InterPro" id="IPR036372">
    <property type="entry name" value="BEACH_dom_sf"/>
</dbReference>
<protein>
    <submittedName>
        <fullName evidence="6">BEACH domain-containing protein</fullName>
    </submittedName>
</protein>
<dbReference type="PANTHER" id="PTHR13743">
    <property type="entry name" value="BEIGE/BEACH-RELATED"/>
    <property type="match status" value="1"/>
</dbReference>
<keyword evidence="5" id="KW-1185">Reference proteome</keyword>
<dbReference type="Pfam" id="PF16057">
    <property type="entry name" value="DUF4800"/>
    <property type="match status" value="1"/>
</dbReference>
<feature type="region of interest" description="Disordered" evidence="1">
    <location>
        <begin position="905"/>
        <end position="986"/>
    </location>
</feature>
<dbReference type="WBParaSite" id="SCUD_0000743001-mRNA-1">
    <property type="protein sequence ID" value="SCUD_0000743001-mRNA-1"/>
    <property type="gene ID" value="SCUD_0000743001"/>
</dbReference>
<dbReference type="GO" id="GO:0016020">
    <property type="term" value="C:membrane"/>
    <property type="evidence" value="ECO:0007669"/>
    <property type="project" value="TreeGrafter"/>
</dbReference>
<dbReference type="SUPFAM" id="SSF81837">
    <property type="entry name" value="BEACH domain"/>
    <property type="match status" value="2"/>
</dbReference>
<dbReference type="SUPFAM" id="SSF50729">
    <property type="entry name" value="PH domain-like"/>
    <property type="match status" value="1"/>
</dbReference>
<feature type="region of interest" description="Disordered" evidence="1">
    <location>
        <begin position="95"/>
        <end position="128"/>
    </location>
</feature>
<gene>
    <name evidence="4" type="ORF">SCUD_LOCUS7430</name>
</gene>
<feature type="compositionally biased region" description="Basic and acidic residues" evidence="1">
    <location>
        <begin position="1484"/>
        <end position="1503"/>
    </location>
</feature>
<evidence type="ECO:0000259" key="2">
    <source>
        <dbReference type="PROSITE" id="PS50197"/>
    </source>
</evidence>
<dbReference type="Gene3D" id="2.130.10.10">
    <property type="entry name" value="YVTN repeat-like/Quinoprotein amine dehydrogenase"/>
    <property type="match status" value="1"/>
</dbReference>
<evidence type="ECO:0000313" key="5">
    <source>
        <dbReference type="Proteomes" id="UP000279833"/>
    </source>
</evidence>
<name>A0A183JXI3_9TREM</name>
<feature type="compositionally biased region" description="Polar residues" evidence="1">
    <location>
        <begin position="112"/>
        <end position="128"/>
    </location>
</feature>
<dbReference type="CDD" id="cd06071">
    <property type="entry name" value="Beach"/>
    <property type="match status" value="1"/>
</dbReference>